<dbReference type="CDD" id="cd00827">
    <property type="entry name" value="init_cond_enzymes"/>
    <property type="match status" value="1"/>
</dbReference>
<comment type="caution">
    <text evidence="1">The sequence shown here is derived from an EMBL/GenBank/DDBJ whole genome shotgun (WGS) entry which is preliminary data.</text>
</comment>
<evidence type="ECO:0000313" key="2">
    <source>
        <dbReference type="Proteomes" id="UP001238603"/>
    </source>
</evidence>
<dbReference type="PANTHER" id="PTHR34069">
    <property type="entry name" value="3-OXOACYL-[ACYL-CARRIER-PROTEIN] SYNTHASE 3"/>
    <property type="match status" value="1"/>
</dbReference>
<reference evidence="1 2" key="1">
    <citation type="submission" date="2023-06" db="EMBL/GenBank/DDBJ databases">
        <title>Pelomonas sp. APW6 16S ribosomal RNA gene genome sequencing and assembly.</title>
        <authorList>
            <person name="Woo H."/>
        </authorList>
    </citation>
    <scope>NUCLEOTIDE SEQUENCE [LARGE SCALE GENOMIC DNA]</scope>
    <source>
        <strain evidence="1 2">APW6</strain>
    </source>
</reference>
<keyword evidence="2" id="KW-1185">Reference proteome</keyword>
<sequence length="314" mass="34462">MQAIDTLPAVGIPDVACYLPERVVSVEEWGRRTGQPQQRIDAMRANGVRQFHDAMSQSPVDMGIKAVRQLLTQARLAPASVDLLIYTHTVQSSIAPPPTSTVGFIKAACGLDQALCFSVAQQNCVSPMLAIRLARQMMARHAHLRRAVIVSVDLMGVAADGIRGILDLSIHSDGASAFVVERDAARNQVKGSHFFTDGRFFRGTDENHELVPDEKYHWSCFATMRAALHQAGVRASSLRRILPNHVNLQGWQLVLSMLRLPEDRLQTAHFGPMGHVFGSDPFINFLNEPKQEGSTYLLFSSGLAGCFGALVVQH</sequence>
<evidence type="ECO:0000313" key="1">
    <source>
        <dbReference type="EMBL" id="MDL5032352.1"/>
    </source>
</evidence>
<dbReference type="Gene3D" id="3.40.47.10">
    <property type="match status" value="2"/>
</dbReference>
<dbReference type="SUPFAM" id="SSF53901">
    <property type="entry name" value="Thiolase-like"/>
    <property type="match status" value="1"/>
</dbReference>
<dbReference type="InterPro" id="IPR016039">
    <property type="entry name" value="Thiolase-like"/>
</dbReference>
<name>A0ABT7LJ76_9BURK</name>
<dbReference type="EMBL" id="JASVDS010000002">
    <property type="protein sequence ID" value="MDL5032352.1"/>
    <property type="molecule type" value="Genomic_DNA"/>
</dbReference>
<proteinExistence type="predicted"/>
<protein>
    <submittedName>
        <fullName evidence="1">Ketoacyl-ACP synthase III family protein</fullName>
    </submittedName>
</protein>
<accession>A0ABT7LJ76</accession>
<dbReference type="RefSeq" id="WP_285982429.1">
    <property type="nucleotide sequence ID" value="NZ_JASVDS010000002.1"/>
</dbReference>
<dbReference type="PANTHER" id="PTHR34069:SF3">
    <property type="entry name" value="ACYL-COA:ACYL-COA ALKYLTRANSFERASE"/>
    <property type="match status" value="1"/>
</dbReference>
<dbReference type="Proteomes" id="UP001238603">
    <property type="component" value="Unassembled WGS sequence"/>
</dbReference>
<gene>
    <name evidence="1" type="ORF">QRD43_10605</name>
</gene>
<organism evidence="1 2">
    <name type="scientific">Roseateles subflavus</name>
    <dbReference type="NCBI Taxonomy" id="3053353"/>
    <lineage>
        <taxon>Bacteria</taxon>
        <taxon>Pseudomonadati</taxon>
        <taxon>Pseudomonadota</taxon>
        <taxon>Betaproteobacteria</taxon>
        <taxon>Burkholderiales</taxon>
        <taxon>Sphaerotilaceae</taxon>
        <taxon>Roseateles</taxon>
    </lineage>
</organism>